<evidence type="ECO:0000313" key="3">
    <source>
        <dbReference type="EMBL" id="QEH32158.1"/>
    </source>
</evidence>
<dbReference type="KEGG" id="agv:OJF2_06270"/>
<keyword evidence="2" id="KW-0732">Signal</keyword>
<name>A0A5B9VV47_9BACT</name>
<sequence precursor="true">MTRFPSAGFGLLAVLAPLLVSPGLRADPPAFRAGFAERDVSPSVGMEQPGGYGKAVHRAFHDPCKARAAVFDDGARRVAIVGLDALFIRGRTVRSVREAIRKACGIEPGSILIAASHTHSGGPIGYTLPGELDGDGTPPLVRSLAYDRSVVADAKYLEKVEAGIVEAVKEADSRLAPARAAAGFGVEDRVAFNRRFRMKQGHAMTHPGQGNPDIIEPAGPTDPQVGVIGCWDPDGKLKGCVVNFACHCTTGPPGISADYVAYVEKAVRGVFGEHAVVVFVPGAAGDVTQVDNRAPRKIAQFGEVSARFVGGRVGAEAVKVLLAMEQSAGPLSPVAAAGKVLKIERRKPSPAHLAEAMALVRKDPEDADATDWTFAKETVVLAARIAREPVADVEVQAVQVGPAVLLACPAEYFCAFGLELKARSKFPFTFPVSLANDCVGYVPTEEALTPGPLGGGYETRLTSYSNLAPDAGRRMADALIELSAALRPGAAPEPPTLPPFAGRPWAYGSLPPQRD</sequence>
<evidence type="ECO:0000256" key="1">
    <source>
        <dbReference type="SAM" id="MobiDB-lite"/>
    </source>
</evidence>
<dbReference type="RefSeq" id="WP_148591139.1">
    <property type="nucleotide sequence ID" value="NZ_CP042997.1"/>
</dbReference>
<keyword evidence="3" id="KW-0378">Hydrolase</keyword>
<evidence type="ECO:0000313" key="4">
    <source>
        <dbReference type="Proteomes" id="UP000324233"/>
    </source>
</evidence>
<dbReference type="OrthoDB" id="9790058at2"/>
<dbReference type="GO" id="GO:0017040">
    <property type="term" value="F:N-acylsphingosine amidohydrolase activity"/>
    <property type="evidence" value="ECO:0007669"/>
    <property type="project" value="UniProtKB-EC"/>
</dbReference>
<dbReference type="AlphaFoldDB" id="A0A5B9VV47"/>
<feature type="chain" id="PRO_5022727729" evidence="2">
    <location>
        <begin position="27"/>
        <end position="515"/>
    </location>
</feature>
<proteinExistence type="predicted"/>
<gene>
    <name evidence="3" type="ORF">OJF2_06270</name>
</gene>
<accession>A0A5B9VV47</accession>
<keyword evidence="4" id="KW-1185">Reference proteome</keyword>
<protein>
    <submittedName>
        <fullName evidence="3">Neutral ceramidase</fullName>
        <ecNumber evidence="3">3.5.1.23</ecNumber>
    </submittedName>
</protein>
<evidence type="ECO:0000256" key="2">
    <source>
        <dbReference type="SAM" id="SignalP"/>
    </source>
</evidence>
<reference evidence="3 4" key="1">
    <citation type="submission" date="2019-08" db="EMBL/GenBank/DDBJ databases">
        <title>Deep-cultivation of Planctomycetes and their phenomic and genomic characterization uncovers novel biology.</title>
        <authorList>
            <person name="Wiegand S."/>
            <person name="Jogler M."/>
            <person name="Boedeker C."/>
            <person name="Pinto D."/>
            <person name="Vollmers J."/>
            <person name="Rivas-Marin E."/>
            <person name="Kohn T."/>
            <person name="Peeters S.H."/>
            <person name="Heuer A."/>
            <person name="Rast P."/>
            <person name="Oberbeckmann S."/>
            <person name="Bunk B."/>
            <person name="Jeske O."/>
            <person name="Meyerdierks A."/>
            <person name="Storesund J.E."/>
            <person name="Kallscheuer N."/>
            <person name="Luecker S."/>
            <person name="Lage O.M."/>
            <person name="Pohl T."/>
            <person name="Merkel B.J."/>
            <person name="Hornburger P."/>
            <person name="Mueller R.-W."/>
            <person name="Bruemmer F."/>
            <person name="Labrenz M."/>
            <person name="Spormann A.M."/>
            <person name="Op den Camp H."/>
            <person name="Overmann J."/>
            <person name="Amann R."/>
            <person name="Jetten M.S.M."/>
            <person name="Mascher T."/>
            <person name="Medema M.H."/>
            <person name="Devos D.P."/>
            <person name="Kaster A.-K."/>
            <person name="Ovreas L."/>
            <person name="Rohde M."/>
            <person name="Galperin M.Y."/>
            <person name="Jogler C."/>
        </authorList>
    </citation>
    <scope>NUCLEOTIDE SEQUENCE [LARGE SCALE GENOMIC DNA]</scope>
    <source>
        <strain evidence="3 4">OJF2</strain>
    </source>
</reference>
<organism evidence="3 4">
    <name type="scientific">Aquisphaera giovannonii</name>
    <dbReference type="NCBI Taxonomy" id="406548"/>
    <lineage>
        <taxon>Bacteria</taxon>
        <taxon>Pseudomonadati</taxon>
        <taxon>Planctomycetota</taxon>
        <taxon>Planctomycetia</taxon>
        <taxon>Isosphaerales</taxon>
        <taxon>Isosphaeraceae</taxon>
        <taxon>Aquisphaera</taxon>
    </lineage>
</organism>
<dbReference type="EMBL" id="CP042997">
    <property type="protein sequence ID" value="QEH32158.1"/>
    <property type="molecule type" value="Genomic_DNA"/>
</dbReference>
<feature type="signal peptide" evidence="2">
    <location>
        <begin position="1"/>
        <end position="26"/>
    </location>
</feature>
<dbReference type="Proteomes" id="UP000324233">
    <property type="component" value="Chromosome"/>
</dbReference>
<feature type="region of interest" description="Disordered" evidence="1">
    <location>
        <begin position="490"/>
        <end position="515"/>
    </location>
</feature>
<dbReference type="EC" id="3.5.1.23" evidence="3"/>